<proteinExistence type="predicted"/>
<dbReference type="Proteomes" id="UP000049077">
    <property type="component" value="Unassembled WGS sequence"/>
</dbReference>
<protein>
    <submittedName>
        <fullName evidence="1">Uncharacterized protein</fullName>
    </submittedName>
</protein>
<keyword evidence="2" id="KW-1185">Reference proteome</keyword>
<dbReference type="EMBL" id="CCJX01000079">
    <property type="protein sequence ID" value="CDT25207.1"/>
    <property type="molecule type" value="Genomic_DNA"/>
</dbReference>
<comment type="caution">
    <text evidence="1">The sequence shown here is derived from an EMBL/GenBank/DDBJ whole genome shotgun (WGS) entry which is preliminary data.</text>
</comment>
<evidence type="ECO:0000313" key="2">
    <source>
        <dbReference type="Proteomes" id="UP000049077"/>
    </source>
</evidence>
<name>A0ABP1WSR7_9VIBR</name>
<gene>
    <name evidence="1" type="ORF">VCR4J5_170136</name>
</gene>
<evidence type="ECO:0000313" key="1">
    <source>
        <dbReference type="EMBL" id="CDT25207.1"/>
    </source>
</evidence>
<organism evidence="1 2">
    <name type="scientific">Vibrio crassostreae</name>
    <dbReference type="NCBI Taxonomy" id="246167"/>
    <lineage>
        <taxon>Bacteria</taxon>
        <taxon>Pseudomonadati</taxon>
        <taxon>Pseudomonadota</taxon>
        <taxon>Gammaproteobacteria</taxon>
        <taxon>Vibrionales</taxon>
        <taxon>Vibrionaceae</taxon>
        <taxon>Vibrio</taxon>
    </lineage>
</organism>
<accession>A0ABP1WSR7</accession>
<sequence length="40" mass="4397">MGFMTVSTTGSSPAQWLRAQQAKEIVREVSDMQICTSPSH</sequence>
<reference evidence="1 2" key="1">
    <citation type="submission" date="2014-06" db="EMBL/GenBank/DDBJ databases">
        <authorList>
            <person name="Le Roux F."/>
        </authorList>
    </citation>
    <scope>NUCLEOTIDE SEQUENCE [LARGE SCALE GENOMIC DNA]</scope>
    <source>
        <strain evidence="1 2">J5-4</strain>
    </source>
</reference>
<dbReference type="RefSeq" id="WP_279387738.1">
    <property type="nucleotide sequence ID" value="NZ_SLWI01000001.1"/>
</dbReference>